<dbReference type="RefSeq" id="WP_221179817.1">
    <property type="nucleotide sequence ID" value="NZ_AYKH01000001.1"/>
</dbReference>
<dbReference type="PANTHER" id="PTHR36417">
    <property type="entry name" value="SELENOPROTEIN DOMAIN PROTEIN (AFU_ORTHOLOGUE AFUA_1G05220)"/>
    <property type="match status" value="1"/>
</dbReference>
<dbReference type="EMBL" id="AYKH01000001">
    <property type="protein sequence ID" value="ROO30305.1"/>
    <property type="molecule type" value="Genomic_DNA"/>
</dbReference>
<comment type="caution">
    <text evidence="3">The sequence shown here is derived from an EMBL/GenBank/DDBJ whole genome shotgun (WGS) entry which is preliminary data.</text>
</comment>
<dbReference type="InterPro" id="IPR011893">
    <property type="entry name" value="Selenoprotein_Rdx-typ"/>
</dbReference>
<dbReference type="Proteomes" id="UP000283993">
    <property type="component" value="Unassembled WGS sequence"/>
</dbReference>
<evidence type="ECO:0000313" key="4">
    <source>
        <dbReference type="Proteomes" id="UP000283993"/>
    </source>
</evidence>
<dbReference type="InterPro" id="IPR036249">
    <property type="entry name" value="Thioredoxin-like_sf"/>
</dbReference>
<gene>
    <name evidence="3" type="ORF">SAOR_00160</name>
</gene>
<proteinExistence type="predicted"/>
<sequence length="98" mass="10922">MAEAPAAIHAPRVEIRYCPGCRWLARAAWMAQELLTTFGDTLGEVALVPASPGTFEIRLDGECLHSRERDGGFPEPKPIKQQIRDRLTPSRDLGHSER</sequence>
<evidence type="ECO:0008006" key="5">
    <source>
        <dbReference type="Google" id="ProtNLM"/>
    </source>
</evidence>
<name>A0A423PXL9_9GAMM</name>
<reference evidence="3 4" key="1">
    <citation type="submission" date="2013-10" db="EMBL/GenBank/DDBJ databases">
        <title>Salinisphaera orenii MK-B5 Genome Sequencing.</title>
        <authorList>
            <person name="Lai Q."/>
            <person name="Li C."/>
            <person name="Shao Z."/>
        </authorList>
    </citation>
    <scope>NUCLEOTIDE SEQUENCE [LARGE SCALE GENOMIC DNA]</scope>
    <source>
        <strain evidence="3 4">MK-B5</strain>
    </source>
</reference>
<feature type="region of interest" description="Disordered" evidence="2">
    <location>
        <begin position="66"/>
        <end position="98"/>
    </location>
</feature>
<dbReference type="AlphaFoldDB" id="A0A423PXL9"/>
<keyword evidence="1" id="KW-0676">Redox-active center</keyword>
<dbReference type="NCBIfam" id="TIGR02174">
    <property type="entry name" value="CXXU_selWTH"/>
    <property type="match status" value="1"/>
</dbReference>
<keyword evidence="4" id="KW-1185">Reference proteome</keyword>
<organism evidence="3 4">
    <name type="scientific">Salinisphaera orenii MK-B5</name>
    <dbReference type="NCBI Taxonomy" id="856730"/>
    <lineage>
        <taxon>Bacteria</taxon>
        <taxon>Pseudomonadati</taxon>
        <taxon>Pseudomonadota</taxon>
        <taxon>Gammaproteobacteria</taxon>
        <taxon>Salinisphaerales</taxon>
        <taxon>Salinisphaeraceae</taxon>
        <taxon>Salinisphaera</taxon>
    </lineage>
</organism>
<evidence type="ECO:0000256" key="2">
    <source>
        <dbReference type="SAM" id="MobiDB-lite"/>
    </source>
</evidence>
<evidence type="ECO:0000256" key="1">
    <source>
        <dbReference type="ARBA" id="ARBA00023284"/>
    </source>
</evidence>
<dbReference type="Gene3D" id="3.40.30.10">
    <property type="entry name" value="Glutaredoxin"/>
    <property type="match status" value="1"/>
</dbReference>
<evidence type="ECO:0000313" key="3">
    <source>
        <dbReference type="EMBL" id="ROO30305.1"/>
    </source>
</evidence>
<protein>
    <recommendedName>
        <fullName evidence="5">Selenoprotein</fullName>
    </recommendedName>
</protein>
<dbReference type="PANTHER" id="PTHR36417:SF2">
    <property type="entry name" value="SELENOPROTEIN DOMAIN PROTEIN (AFU_ORTHOLOGUE AFUA_1G05220)"/>
    <property type="match status" value="1"/>
</dbReference>
<feature type="compositionally biased region" description="Basic and acidic residues" evidence="2">
    <location>
        <begin position="82"/>
        <end position="98"/>
    </location>
</feature>
<dbReference type="SUPFAM" id="SSF52833">
    <property type="entry name" value="Thioredoxin-like"/>
    <property type="match status" value="1"/>
</dbReference>
<dbReference type="Pfam" id="PF10262">
    <property type="entry name" value="Rdx"/>
    <property type="match status" value="1"/>
</dbReference>
<accession>A0A423PXL9</accession>